<dbReference type="PANTHER" id="PTHR31400:SF1">
    <property type="entry name" value="PROTEIN GUCD1"/>
    <property type="match status" value="1"/>
</dbReference>
<feature type="region of interest" description="Disordered" evidence="1">
    <location>
        <begin position="237"/>
        <end position="286"/>
    </location>
</feature>
<dbReference type="PANTHER" id="PTHR31400">
    <property type="entry name" value="GUANYLYL CYCLASE DOMAIN CONTAINING PROTEIN 1 GUCD1"/>
    <property type="match status" value="1"/>
</dbReference>
<dbReference type="GeneTree" id="ENSGT00390000000571"/>
<evidence type="ECO:0000313" key="3">
    <source>
        <dbReference type="Proteomes" id="UP000694520"/>
    </source>
</evidence>
<name>A0A8B9YQT0_BOSMU</name>
<reference evidence="2" key="3">
    <citation type="submission" date="2025-09" db="UniProtKB">
        <authorList>
            <consortium name="Ensembl"/>
        </authorList>
    </citation>
    <scope>IDENTIFICATION</scope>
</reference>
<feature type="compositionally biased region" description="Pro residues" evidence="1">
    <location>
        <begin position="244"/>
        <end position="255"/>
    </location>
</feature>
<gene>
    <name evidence="2" type="primary">GUCD1</name>
</gene>
<organism evidence="2 3">
    <name type="scientific">Bos mutus grunniens</name>
    <name type="common">Wild yak</name>
    <name type="synonym">Bos grunniens</name>
    <dbReference type="NCBI Taxonomy" id="30521"/>
    <lineage>
        <taxon>Eukaryota</taxon>
        <taxon>Metazoa</taxon>
        <taxon>Chordata</taxon>
        <taxon>Craniata</taxon>
        <taxon>Vertebrata</taxon>
        <taxon>Euteleostomi</taxon>
        <taxon>Mammalia</taxon>
        <taxon>Eutheria</taxon>
        <taxon>Laurasiatheria</taxon>
        <taxon>Artiodactyla</taxon>
        <taxon>Ruminantia</taxon>
        <taxon>Pecora</taxon>
        <taxon>Bovidae</taxon>
        <taxon>Bovinae</taxon>
        <taxon>Bos</taxon>
    </lineage>
</organism>
<reference evidence="2" key="1">
    <citation type="submission" date="2019-05" db="EMBL/GenBank/DDBJ databases">
        <authorList>
            <person name="Zhang S."/>
            <person name="Liu J."/>
        </authorList>
    </citation>
    <scope>NUCLEOTIDE SEQUENCE [LARGE SCALE GENOMIC DNA]</scope>
</reference>
<dbReference type="Pfam" id="PF09778">
    <property type="entry name" value="Guanylate_cyc_2"/>
    <property type="match status" value="1"/>
</dbReference>
<evidence type="ECO:0000256" key="1">
    <source>
        <dbReference type="SAM" id="MobiDB-lite"/>
    </source>
</evidence>
<sequence>MVPGVGAPCTMGAALWRSDVCRQDLTPWPGRLSQSRQEGAGDFVQLPVPIIQQLYHWDCGLACSRMVLRYLGQLDDAEFEQALQELRLTRSIWTIDLAYLMRRFGVRHRFCTQTLGVDKGYRSQSFYRKHFDTEETRVNQLFAQAKTCKVLVEKCRVSVQDIQAHLAQGHVAIVLVNSGVLRCDLCSSPPKYCCFTPSGPRCFCRSPDYQGHFIVLRGYSRAAGCVFYNNPAYADREWGGRATPPSPRGPYPPAPGHHQARPLPPPRAQPRAAVPTTPSPQASPPC</sequence>
<feature type="compositionally biased region" description="Pro residues" evidence="1">
    <location>
        <begin position="277"/>
        <end position="286"/>
    </location>
</feature>
<evidence type="ECO:0000313" key="2">
    <source>
        <dbReference type="Ensembl" id="ENSBGRP00000037097.1"/>
    </source>
</evidence>
<accession>A0A8B9YQT0</accession>
<proteinExistence type="predicted"/>
<dbReference type="Ensembl" id="ENSBGRT00000042930.1">
    <property type="protein sequence ID" value="ENSBGRP00000037097.1"/>
    <property type="gene ID" value="ENSBGRG00000023185.1"/>
</dbReference>
<reference evidence="2" key="2">
    <citation type="submission" date="2025-08" db="UniProtKB">
        <authorList>
            <consortium name="Ensembl"/>
        </authorList>
    </citation>
    <scope>IDENTIFICATION</scope>
</reference>
<dbReference type="InterPro" id="IPR018616">
    <property type="entry name" value="GUCD1"/>
</dbReference>
<protein>
    <submittedName>
        <fullName evidence="2">Guanylyl cyclase domain containing 1</fullName>
    </submittedName>
</protein>
<dbReference type="Proteomes" id="UP000694520">
    <property type="component" value="Chromosome 16"/>
</dbReference>
<dbReference type="Gene3D" id="3.90.70.10">
    <property type="entry name" value="Cysteine proteinases"/>
    <property type="match status" value="1"/>
</dbReference>
<keyword evidence="3" id="KW-1185">Reference proteome</keyword>
<dbReference type="AlphaFoldDB" id="A0A8B9YQT0"/>